<keyword evidence="3" id="KW-1185">Reference proteome</keyword>
<proteinExistence type="predicted"/>
<evidence type="ECO:0000313" key="3">
    <source>
        <dbReference type="Proteomes" id="UP001578633"/>
    </source>
</evidence>
<protein>
    <submittedName>
        <fullName evidence="2">Uncharacterized protein</fullName>
    </submittedName>
</protein>
<feature type="compositionally biased region" description="Basic residues" evidence="1">
    <location>
        <begin position="55"/>
        <end position="66"/>
    </location>
</feature>
<dbReference type="RefSeq" id="XP_069303983.1">
    <property type="nucleotide sequence ID" value="XM_069454548.1"/>
</dbReference>
<gene>
    <name evidence="2" type="ORF">ACET3X_008381</name>
</gene>
<accession>A0ABR3UCN6</accession>
<dbReference type="Proteomes" id="UP001578633">
    <property type="component" value="Chromosome 8"/>
</dbReference>
<evidence type="ECO:0000256" key="1">
    <source>
        <dbReference type="SAM" id="MobiDB-lite"/>
    </source>
</evidence>
<dbReference type="EMBL" id="JBHGVX010000008">
    <property type="protein sequence ID" value="KAL1793399.1"/>
    <property type="molecule type" value="Genomic_DNA"/>
</dbReference>
<sequence>MVLQSRRIVVCHLFAKWALQDRLTCPRPRYSTPKSEHVWPTVVAFPPSTSTPVARARHRPSFRSTHRATPPESADQTLTAR</sequence>
<reference evidence="2 3" key="1">
    <citation type="submission" date="2024-09" db="EMBL/GenBank/DDBJ databases">
        <title>T2T genomes of carrot and Alternaria dauci and their utility for understanding host-pathogen interaction during carrot leaf blight disease.</title>
        <authorList>
            <person name="Liu W."/>
            <person name="Xu S."/>
            <person name="Ou C."/>
            <person name="Liu X."/>
            <person name="Zhuang F."/>
            <person name="Deng X.W."/>
        </authorList>
    </citation>
    <scope>NUCLEOTIDE SEQUENCE [LARGE SCALE GENOMIC DNA]</scope>
    <source>
        <strain evidence="2 3">A2016</strain>
    </source>
</reference>
<comment type="caution">
    <text evidence="2">The sequence shown here is derived from an EMBL/GenBank/DDBJ whole genome shotgun (WGS) entry which is preliminary data.</text>
</comment>
<evidence type="ECO:0000313" key="2">
    <source>
        <dbReference type="EMBL" id="KAL1793399.1"/>
    </source>
</evidence>
<feature type="region of interest" description="Disordered" evidence="1">
    <location>
        <begin position="48"/>
        <end position="81"/>
    </location>
</feature>
<name>A0ABR3UCN6_9PLEO</name>
<dbReference type="GeneID" id="96088703"/>
<organism evidence="2 3">
    <name type="scientific">Alternaria dauci</name>
    <dbReference type="NCBI Taxonomy" id="48095"/>
    <lineage>
        <taxon>Eukaryota</taxon>
        <taxon>Fungi</taxon>
        <taxon>Dikarya</taxon>
        <taxon>Ascomycota</taxon>
        <taxon>Pezizomycotina</taxon>
        <taxon>Dothideomycetes</taxon>
        <taxon>Pleosporomycetidae</taxon>
        <taxon>Pleosporales</taxon>
        <taxon>Pleosporineae</taxon>
        <taxon>Pleosporaceae</taxon>
        <taxon>Alternaria</taxon>
        <taxon>Alternaria sect. Porri</taxon>
    </lineage>
</organism>